<dbReference type="CDD" id="cd08977">
    <property type="entry name" value="SusD"/>
    <property type="match status" value="1"/>
</dbReference>
<dbReference type="Gene3D" id="1.25.40.390">
    <property type="match status" value="1"/>
</dbReference>
<evidence type="ECO:0000259" key="7">
    <source>
        <dbReference type="Pfam" id="PF14322"/>
    </source>
</evidence>
<evidence type="ECO:0000256" key="5">
    <source>
        <dbReference type="ARBA" id="ARBA00023237"/>
    </source>
</evidence>
<evidence type="ECO:0000313" key="8">
    <source>
        <dbReference type="EMBL" id="SFC39251.1"/>
    </source>
</evidence>
<reference evidence="8 9" key="1">
    <citation type="submission" date="2016-10" db="EMBL/GenBank/DDBJ databases">
        <authorList>
            <person name="de Groot N.N."/>
        </authorList>
    </citation>
    <scope>NUCLEOTIDE SEQUENCE [LARGE SCALE GENOMIC DNA]</scope>
    <source>
        <strain evidence="8 9">DSM 22900</strain>
    </source>
</reference>
<feature type="domain" description="SusD-like N-terminal" evidence="7">
    <location>
        <begin position="25"/>
        <end position="219"/>
    </location>
</feature>
<proteinExistence type="inferred from homology"/>
<comment type="similarity">
    <text evidence="2">Belongs to the SusD family.</text>
</comment>
<evidence type="ECO:0000256" key="4">
    <source>
        <dbReference type="ARBA" id="ARBA00023136"/>
    </source>
</evidence>
<keyword evidence="3" id="KW-0732">Signal</keyword>
<evidence type="ECO:0000256" key="2">
    <source>
        <dbReference type="ARBA" id="ARBA00006275"/>
    </source>
</evidence>
<dbReference type="InterPro" id="IPR012944">
    <property type="entry name" value="SusD_RagB_dom"/>
</dbReference>
<dbReference type="GO" id="GO:0009279">
    <property type="term" value="C:cell outer membrane"/>
    <property type="evidence" value="ECO:0007669"/>
    <property type="project" value="UniProtKB-SubCell"/>
</dbReference>
<keyword evidence="5" id="KW-0998">Cell outer membrane</keyword>
<keyword evidence="4" id="KW-0472">Membrane</keyword>
<dbReference type="AlphaFoldDB" id="A0A1I1ITL0"/>
<gene>
    <name evidence="8" type="ORF">SAMN05421747_11026</name>
</gene>
<dbReference type="Pfam" id="PF07980">
    <property type="entry name" value="SusD_RagB"/>
    <property type="match status" value="1"/>
</dbReference>
<evidence type="ECO:0000259" key="6">
    <source>
        <dbReference type="Pfam" id="PF07980"/>
    </source>
</evidence>
<keyword evidence="9" id="KW-1185">Reference proteome</keyword>
<dbReference type="SUPFAM" id="SSF48452">
    <property type="entry name" value="TPR-like"/>
    <property type="match status" value="1"/>
</dbReference>
<dbReference type="PROSITE" id="PS51257">
    <property type="entry name" value="PROKAR_LIPOPROTEIN"/>
    <property type="match status" value="1"/>
</dbReference>
<evidence type="ECO:0000256" key="1">
    <source>
        <dbReference type="ARBA" id="ARBA00004442"/>
    </source>
</evidence>
<dbReference type="InterPro" id="IPR011990">
    <property type="entry name" value="TPR-like_helical_dom_sf"/>
</dbReference>
<feature type="domain" description="RagB/SusD" evidence="6">
    <location>
        <begin position="279"/>
        <end position="534"/>
    </location>
</feature>
<dbReference type="STRING" id="623281.SAMN05421747_11026"/>
<protein>
    <submittedName>
        <fullName evidence="8">Starch-binding associating with outer membrane</fullName>
    </submittedName>
</protein>
<name>A0A1I1ITL0_9SPHI</name>
<dbReference type="OrthoDB" id="5694214at2"/>
<dbReference type="Pfam" id="PF14322">
    <property type="entry name" value="SusD-like_3"/>
    <property type="match status" value="1"/>
</dbReference>
<evidence type="ECO:0000256" key="3">
    <source>
        <dbReference type="ARBA" id="ARBA00022729"/>
    </source>
</evidence>
<dbReference type="EMBL" id="FOLL01000010">
    <property type="protein sequence ID" value="SFC39251.1"/>
    <property type="molecule type" value="Genomic_DNA"/>
</dbReference>
<dbReference type="InterPro" id="IPR033985">
    <property type="entry name" value="SusD-like_N"/>
</dbReference>
<organism evidence="8 9">
    <name type="scientific">Parapedobacter composti</name>
    <dbReference type="NCBI Taxonomy" id="623281"/>
    <lineage>
        <taxon>Bacteria</taxon>
        <taxon>Pseudomonadati</taxon>
        <taxon>Bacteroidota</taxon>
        <taxon>Sphingobacteriia</taxon>
        <taxon>Sphingobacteriales</taxon>
        <taxon>Sphingobacteriaceae</taxon>
        <taxon>Parapedobacter</taxon>
    </lineage>
</organism>
<dbReference type="RefSeq" id="WP_090973751.1">
    <property type="nucleotide sequence ID" value="NZ_FOLL01000010.1"/>
</dbReference>
<comment type="subcellular location">
    <subcellularLocation>
        <location evidence="1">Cell outer membrane</location>
    </subcellularLocation>
</comment>
<accession>A0A1I1ITL0</accession>
<sequence length="534" mass="60661">MKRYLFRYTIATAITGIFLISCHDLDLSPYDRETDIDYWNKPESALYMVNKCYQGLNNAEELLYSDAMTDNAYTKVSNSHNQAIGNGTYSTADNYVRSVWDYRYSGIRDCNLLLNNIQSVPGLTDELRNRYIGEATVIRAYHYFELYSKFGDIPYFTEVISIDESRTIRRTPKSEVVNHVLNDLSAVIDNNYLPPSYGANDVGRITRWAAMGLKARILLFEGASRYPEVVSITNRIITEGGFSLLENYGDLFTVQHENNPEVILDVQYKAVDREHSVQYHFLPPSLGGYSQLSPLQALVDNYITLDGYTIPNAPATSYDPNNPFANRDPRLAATIVYTGNSYTLANGATHVVDSRKGVAPDGFDFSSDASATGYYIKKYWDNTYRANLMSGLNIILIRYADILLMHAEALAELGQLDAAAWDRTIRLIRSRAGFTDPRALDFPATGNLVDIVRRERRSELALEGLRHKDIIRWRTAEQVLNGWCHGLYTGDAAGTDNGYVRVENRTFDPAKHYLWPIPQNERDLNRNLTQNPEW</sequence>
<dbReference type="Proteomes" id="UP000199577">
    <property type="component" value="Unassembled WGS sequence"/>
</dbReference>
<evidence type="ECO:0000313" key="9">
    <source>
        <dbReference type="Proteomes" id="UP000199577"/>
    </source>
</evidence>